<comment type="caution">
    <text evidence="6">The sequence shown here is derived from an EMBL/GenBank/DDBJ whole genome shotgun (WGS) entry which is preliminary data.</text>
</comment>
<evidence type="ECO:0000256" key="3">
    <source>
        <dbReference type="ARBA" id="ARBA00023125"/>
    </source>
</evidence>
<feature type="domain" description="Type I restriction modification DNA specificity" evidence="4">
    <location>
        <begin position="207"/>
        <end position="352"/>
    </location>
</feature>
<dbReference type="Proteomes" id="UP001209476">
    <property type="component" value="Unassembled WGS sequence"/>
</dbReference>
<dbReference type="Gene3D" id="3.90.220.20">
    <property type="entry name" value="DNA methylase specificity domains"/>
    <property type="match status" value="2"/>
</dbReference>
<dbReference type="EMBL" id="JAPDUM010000001">
    <property type="protein sequence ID" value="MCW4165261.1"/>
    <property type="molecule type" value="Genomic_DNA"/>
</dbReference>
<evidence type="ECO:0000256" key="2">
    <source>
        <dbReference type="ARBA" id="ARBA00022747"/>
    </source>
</evidence>
<evidence type="ECO:0000313" key="5">
    <source>
        <dbReference type="EMBL" id="MCW4137548.1"/>
    </source>
</evidence>
<dbReference type="GO" id="GO:0009307">
    <property type="term" value="P:DNA restriction-modification system"/>
    <property type="evidence" value="ECO:0007669"/>
    <property type="project" value="UniProtKB-KW"/>
</dbReference>
<dbReference type="AlphaFoldDB" id="A0AAW5V1N3"/>
<dbReference type="PANTHER" id="PTHR30408">
    <property type="entry name" value="TYPE-1 RESTRICTION ENZYME ECOKI SPECIFICITY PROTEIN"/>
    <property type="match status" value="1"/>
</dbReference>
<dbReference type="GO" id="GO:0004519">
    <property type="term" value="F:endonuclease activity"/>
    <property type="evidence" value="ECO:0007669"/>
    <property type="project" value="UniProtKB-KW"/>
</dbReference>
<keyword evidence="2" id="KW-0680">Restriction system</keyword>
<evidence type="ECO:0000256" key="1">
    <source>
        <dbReference type="ARBA" id="ARBA00010923"/>
    </source>
</evidence>
<dbReference type="InterPro" id="IPR044946">
    <property type="entry name" value="Restrct_endonuc_typeI_TRD_sf"/>
</dbReference>
<organism evidence="6 7">
    <name type="scientific">Segatella copri</name>
    <dbReference type="NCBI Taxonomy" id="165179"/>
    <lineage>
        <taxon>Bacteria</taxon>
        <taxon>Pseudomonadati</taxon>
        <taxon>Bacteroidota</taxon>
        <taxon>Bacteroidia</taxon>
        <taxon>Bacteroidales</taxon>
        <taxon>Prevotellaceae</taxon>
        <taxon>Segatella</taxon>
    </lineage>
</organism>
<dbReference type="SUPFAM" id="SSF116734">
    <property type="entry name" value="DNA methylase specificity domain"/>
    <property type="match status" value="2"/>
</dbReference>
<comment type="similarity">
    <text evidence="1">Belongs to the type-I restriction system S methylase family.</text>
</comment>
<reference evidence="6" key="1">
    <citation type="submission" date="2022-11" db="EMBL/GenBank/DDBJ databases">
        <title>Genomic repertoires linked with pathogenic potency of arthritogenic Prevotella copri isolated from the gut of rheumatoid arthritis patients.</title>
        <authorList>
            <person name="Nii T."/>
            <person name="Maeda Y."/>
            <person name="Motooka D."/>
            <person name="Naito M."/>
            <person name="Matsumoto Y."/>
            <person name="Ogawa T."/>
            <person name="Oguro-Igashira E."/>
            <person name="Kishikawa T."/>
            <person name="Yamashita M."/>
            <person name="Koizumi S."/>
            <person name="Kurakawa T."/>
            <person name="Okumura R."/>
            <person name="Kayama H."/>
            <person name="Murakami M."/>
            <person name="Sakaguchi T."/>
            <person name="Das B."/>
            <person name="Nakamura S."/>
            <person name="Okada Y."/>
            <person name="Kumanogoh A."/>
            <person name="Takeda K."/>
        </authorList>
    </citation>
    <scope>NUCLEOTIDE SEQUENCE</scope>
    <source>
        <strain evidence="5">H105_2-2</strain>
        <strain evidence="6">RA-N001-16</strain>
    </source>
</reference>
<dbReference type="EMBL" id="JAPDVD010000001">
    <property type="protein sequence ID" value="MCW4137548.1"/>
    <property type="molecule type" value="Genomic_DNA"/>
</dbReference>
<dbReference type="Proteomes" id="UP001208620">
    <property type="component" value="Unassembled WGS sequence"/>
</dbReference>
<sequence>MKLNDIAEFVTDKISSSSISLDRYVTTDSLLQNRRGRETAQNLPPMPCALTHYRQGDVLVANIRPYLKKVWYADSEGGCSSDVLVFRAKNGHCSSFLYTVLMQDAFFNYAMSGAKGSKMPRGDKDQIMRYELPTLTPMEEENIGNMMVDIMSKINVNRQINDNLEAMAKQLYDYWFVQFDFPNEEGKPYKSSGGAMVWNEKLKREIPKGWFCGTLLDIAEYTNGLACQKYRPTDDNKLPVIKIKEMHDGLSVDTEWVKADIPDDVKVFDGDVLFSWSASLEVMLWAYGNGGLNQHIFKVTSKNGYPRSFYFYQLVHYIGVFKQMAEARKTTMGHITQDHLRQSTIVLPPDVDIANKLEEKLCPIFDAIVKNSQEIMTLTKQRDELLPLLMNGQATVNYHLSAC</sequence>
<evidence type="ECO:0000313" key="6">
    <source>
        <dbReference type="EMBL" id="MCW4165261.1"/>
    </source>
</evidence>
<protein>
    <submittedName>
        <fullName evidence="6">Restriction endonuclease subunit S</fullName>
    </submittedName>
</protein>
<proteinExistence type="inferred from homology"/>
<keyword evidence="6" id="KW-0540">Nuclease</keyword>
<dbReference type="RefSeq" id="WP_264911499.1">
    <property type="nucleotide sequence ID" value="NZ_JAPDUL010000001.1"/>
</dbReference>
<dbReference type="InterPro" id="IPR052021">
    <property type="entry name" value="Type-I_RS_S_subunit"/>
</dbReference>
<keyword evidence="6" id="KW-0378">Hydrolase</keyword>
<gene>
    <name evidence="6" type="ORF">ONS98_08550</name>
    <name evidence="5" type="ORF">ONT01_07100</name>
</gene>
<keyword evidence="6" id="KW-0255">Endonuclease</keyword>
<accession>A0AAW5V1N3</accession>
<dbReference type="PANTHER" id="PTHR30408:SF13">
    <property type="entry name" value="TYPE I RESTRICTION ENZYME HINDI SPECIFICITY SUBUNIT"/>
    <property type="match status" value="1"/>
</dbReference>
<evidence type="ECO:0000259" key="4">
    <source>
        <dbReference type="Pfam" id="PF01420"/>
    </source>
</evidence>
<dbReference type="GO" id="GO:0003677">
    <property type="term" value="F:DNA binding"/>
    <property type="evidence" value="ECO:0007669"/>
    <property type="project" value="UniProtKB-KW"/>
</dbReference>
<dbReference type="InterPro" id="IPR000055">
    <property type="entry name" value="Restrct_endonuc_typeI_TRD"/>
</dbReference>
<keyword evidence="3" id="KW-0238">DNA-binding</keyword>
<dbReference type="Pfam" id="PF01420">
    <property type="entry name" value="Methylase_S"/>
    <property type="match status" value="1"/>
</dbReference>
<name>A0AAW5V1N3_9BACT</name>
<evidence type="ECO:0000313" key="7">
    <source>
        <dbReference type="Proteomes" id="UP001209476"/>
    </source>
</evidence>